<accession>A0A0H1QW61</accession>
<gene>
    <name evidence="3" type="ORF">SZ63_11410</name>
</gene>
<dbReference type="Pfam" id="PF13561">
    <property type="entry name" value="adh_short_C2"/>
    <property type="match status" value="1"/>
</dbReference>
<proteinExistence type="inferred from homology"/>
<evidence type="ECO:0000256" key="2">
    <source>
        <dbReference type="ARBA" id="ARBA00023002"/>
    </source>
</evidence>
<dbReference type="InterPro" id="IPR002347">
    <property type="entry name" value="SDR_fam"/>
</dbReference>
<dbReference type="EMBL" id="JXOJ01000008">
    <property type="protein sequence ID" value="KLK87203.1"/>
    <property type="molecule type" value="Genomic_DNA"/>
</dbReference>
<sequence>MYAKKGIRSNIIAPGGVRIEIGAGQEANEGGAAVYMAGMGINPRMGEAEEIASVALFLASDEVGFMDGATVVADAGWTAY</sequence>
<reference evidence="3 4" key="1">
    <citation type="journal article" date="2015" name="Int. J. Syst. Evol. Microbiol.">
        <title>Methanoculleus sediminis sp. nov., a methanogen from sediments near a submarine mud volcano.</title>
        <authorList>
            <person name="Chen S.C."/>
            <person name="Chen M.F."/>
            <person name="Lai M.C."/>
            <person name="Weng C.Y."/>
            <person name="Wu S.Y."/>
            <person name="Lin S."/>
            <person name="Yang T.F."/>
            <person name="Chen P.C."/>
        </authorList>
    </citation>
    <scope>NUCLEOTIDE SEQUENCE [LARGE SCALE GENOMIC DNA]</scope>
    <source>
        <strain evidence="3 4">S3Fa</strain>
    </source>
</reference>
<protein>
    <recommendedName>
        <fullName evidence="5">3-ketoacyl-ACP reductase</fullName>
    </recommendedName>
</protein>
<dbReference type="Gene3D" id="3.40.50.720">
    <property type="entry name" value="NAD(P)-binding Rossmann-like Domain"/>
    <property type="match status" value="1"/>
</dbReference>
<organism evidence="3 4">
    <name type="scientific">Methanoculleus sediminis</name>
    <dbReference type="NCBI Taxonomy" id="1550566"/>
    <lineage>
        <taxon>Archaea</taxon>
        <taxon>Methanobacteriati</taxon>
        <taxon>Methanobacteriota</taxon>
        <taxon>Stenosarchaea group</taxon>
        <taxon>Methanomicrobia</taxon>
        <taxon>Methanomicrobiales</taxon>
        <taxon>Methanomicrobiaceae</taxon>
        <taxon>Methanoculleus</taxon>
    </lineage>
</organism>
<dbReference type="GO" id="GO:0016491">
    <property type="term" value="F:oxidoreductase activity"/>
    <property type="evidence" value="ECO:0007669"/>
    <property type="project" value="UniProtKB-KW"/>
</dbReference>
<evidence type="ECO:0000313" key="4">
    <source>
        <dbReference type="Proteomes" id="UP000035301"/>
    </source>
</evidence>
<evidence type="ECO:0000256" key="1">
    <source>
        <dbReference type="ARBA" id="ARBA00006484"/>
    </source>
</evidence>
<dbReference type="RefSeq" id="WP_048185508.1">
    <property type="nucleotide sequence ID" value="NZ_JXOJ01000008.1"/>
</dbReference>
<name>A0A0H1QW61_9EURY</name>
<comment type="similarity">
    <text evidence="1">Belongs to the short-chain dehydrogenases/reductases (SDR) family.</text>
</comment>
<dbReference type="STRING" id="1550566.SZ63_11410"/>
<dbReference type="SUPFAM" id="SSF51735">
    <property type="entry name" value="NAD(P)-binding Rossmann-fold domains"/>
    <property type="match status" value="1"/>
</dbReference>
<dbReference type="OrthoDB" id="24596at2157"/>
<dbReference type="PATRIC" id="fig|1550566.3.peg.2493"/>
<dbReference type="Proteomes" id="UP000035301">
    <property type="component" value="Unassembled WGS sequence"/>
</dbReference>
<keyword evidence="4" id="KW-1185">Reference proteome</keyword>
<dbReference type="InterPro" id="IPR036291">
    <property type="entry name" value="NAD(P)-bd_dom_sf"/>
</dbReference>
<comment type="caution">
    <text evidence="3">The sequence shown here is derived from an EMBL/GenBank/DDBJ whole genome shotgun (WGS) entry which is preliminary data.</text>
</comment>
<dbReference type="AlphaFoldDB" id="A0A0H1QW61"/>
<dbReference type="InterPro" id="IPR051122">
    <property type="entry name" value="SDR_DHRS6-like"/>
</dbReference>
<dbReference type="PRINTS" id="PR00081">
    <property type="entry name" value="GDHRDH"/>
</dbReference>
<evidence type="ECO:0000313" key="3">
    <source>
        <dbReference type="EMBL" id="KLK87203.1"/>
    </source>
</evidence>
<dbReference type="PANTHER" id="PTHR43477">
    <property type="entry name" value="DIHYDROANTICAPSIN 7-DEHYDROGENASE"/>
    <property type="match status" value="1"/>
</dbReference>
<evidence type="ECO:0008006" key="5">
    <source>
        <dbReference type="Google" id="ProtNLM"/>
    </source>
</evidence>
<keyword evidence="2" id="KW-0560">Oxidoreductase</keyword>
<dbReference type="PANTHER" id="PTHR43477:SF1">
    <property type="entry name" value="DIHYDROANTICAPSIN 7-DEHYDROGENASE"/>
    <property type="match status" value="1"/>
</dbReference>